<dbReference type="PANTHER" id="PTHR33223">
    <property type="entry name" value="CCHC-TYPE DOMAIN-CONTAINING PROTEIN"/>
    <property type="match status" value="1"/>
</dbReference>
<accession>A0ABQ5GGE5</accession>
<comment type="caution">
    <text evidence="3">The sequence shown here is derived from an EMBL/GenBank/DDBJ whole genome shotgun (WGS) entry which is preliminary data.</text>
</comment>
<dbReference type="GO" id="GO:0003964">
    <property type="term" value="F:RNA-directed DNA polymerase activity"/>
    <property type="evidence" value="ECO:0007669"/>
    <property type="project" value="UniProtKB-KW"/>
</dbReference>
<reference evidence="3" key="1">
    <citation type="journal article" date="2022" name="Int. J. Mol. Sci.">
        <title>Draft Genome of Tanacetum Coccineum: Genomic Comparison of Closely Related Tanacetum-Family Plants.</title>
        <authorList>
            <person name="Yamashiro T."/>
            <person name="Shiraishi A."/>
            <person name="Nakayama K."/>
            <person name="Satake H."/>
        </authorList>
    </citation>
    <scope>NUCLEOTIDE SEQUENCE</scope>
</reference>
<evidence type="ECO:0000313" key="3">
    <source>
        <dbReference type="EMBL" id="GJT74589.1"/>
    </source>
</evidence>
<feature type="compositionally biased region" description="Acidic residues" evidence="1">
    <location>
        <begin position="569"/>
        <end position="603"/>
    </location>
</feature>
<dbReference type="InterPro" id="IPR005162">
    <property type="entry name" value="Retrotrans_gag_dom"/>
</dbReference>
<keyword evidence="3" id="KW-0808">Transferase</keyword>
<organism evidence="3 4">
    <name type="scientific">Tanacetum coccineum</name>
    <dbReference type="NCBI Taxonomy" id="301880"/>
    <lineage>
        <taxon>Eukaryota</taxon>
        <taxon>Viridiplantae</taxon>
        <taxon>Streptophyta</taxon>
        <taxon>Embryophyta</taxon>
        <taxon>Tracheophyta</taxon>
        <taxon>Spermatophyta</taxon>
        <taxon>Magnoliopsida</taxon>
        <taxon>eudicotyledons</taxon>
        <taxon>Gunneridae</taxon>
        <taxon>Pentapetalae</taxon>
        <taxon>asterids</taxon>
        <taxon>campanulids</taxon>
        <taxon>Asterales</taxon>
        <taxon>Asteraceae</taxon>
        <taxon>Asteroideae</taxon>
        <taxon>Anthemideae</taxon>
        <taxon>Anthemidinae</taxon>
        <taxon>Tanacetum</taxon>
    </lineage>
</organism>
<keyword evidence="3" id="KW-0548">Nucleotidyltransferase</keyword>
<feature type="domain" description="Retrotransposon gag" evidence="2">
    <location>
        <begin position="42"/>
        <end position="135"/>
    </location>
</feature>
<feature type="compositionally biased region" description="Pro residues" evidence="1">
    <location>
        <begin position="482"/>
        <end position="497"/>
    </location>
</feature>
<dbReference type="PANTHER" id="PTHR33223:SF11">
    <property type="entry name" value="ELEMENT PROTEIN, PUTATIVE-RELATED"/>
    <property type="match status" value="1"/>
</dbReference>
<evidence type="ECO:0000259" key="2">
    <source>
        <dbReference type="Pfam" id="PF03732"/>
    </source>
</evidence>
<evidence type="ECO:0000256" key="1">
    <source>
        <dbReference type="SAM" id="MobiDB-lite"/>
    </source>
</evidence>
<sequence>MIKDRQFDGRARADPHKHIAEFIKICGMFRYGNTNVDSIKLKFFPSSLSGDAKVWYNELSPGVITTWEQMRETFASRFFSPAMFNRLMGEIHAFTKNSNESLVKDYLRMKDLVCSFNGHGLACETIIQIFCHGLDNATHSILDARGIFLYKTPNEAYKLLEDRCNDKLMGGHEEEANYAYGRYRRGGYRGNYYGISFGNWHDRQPQDKNHHLQLCEDKPSPKKKHEESKFEKTMQEFMIAQKSSNGYVKNLFFNFKTKFEQGQKNHQDGIHDLKTILGRLFDQNATRPTGALPSTTQLNPKPSGGSNDKAYRLPPARTEHVNVVCTRGGKTYDPPSNTNDKITIINYDSDDEAEEKAKEDKLTPSTSKQTEPIPMKAYKSRIPYPQILRKEKMEEKYGKFINMIKEVRINIPLVDVLADYVMSSSSTVTYTSVYTDSELGRVFWGANEELSDGGSPRVIVYGYDGLPMQSVAPLSPDYVPGPEHPPSPDYVPGPEHSPLPVEVPYVPEAEYPEYLVPSDDEAPLEDQPLPANASPTALSPGYVTDSDPDKDQEEDPEEDHAYYPANGGDGDDDPSDDDGDDDDTDDEDEEPFEDEDDNEEEEEHLALADSSAVPVVDHVPSYGDTEAFETDESAPTPRSPQTKDPFCLDTSS</sequence>
<keyword evidence="3" id="KW-0695">RNA-directed DNA polymerase</keyword>
<proteinExistence type="predicted"/>
<evidence type="ECO:0000313" key="4">
    <source>
        <dbReference type="Proteomes" id="UP001151760"/>
    </source>
</evidence>
<dbReference type="Pfam" id="PF03732">
    <property type="entry name" value="Retrotrans_gag"/>
    <property type="match status" value="1"/>
</dbReference>
<feature type="region of interest" description="Disordered" evidence="1">
    <location>
        <begin position="518"/>
        <end position="652"/>
    </location>
</feature>
<feature type="compositionally biased region" description="Polar residues" evidence="1">
    <location>
        <begin position="285"/>
        <end position="306"/>
    </location>
</feature>
<keyword evidence="4" id="KW-1185">Reference proteome</keyword>
<feature type="region of interest" description="Disordered" evidence="1">
    <location>
        <begin position="474"/>
        <end position="502"/>
    </location>
</feature>
<reference evidence="3" key="2">
    <citation type="submission" date="2022-01" db="EMBL/GenBank/DDBJ databases">
        <authorList>
            <person name="Yamashiro T."/>
            <person name="Shiraishi A."/>
            <person name="Satake H."/>
            <person name="Nakayama K."/>
        </authorList>
    </citation>
    <scope>NUCLEOTIDE SEQUENCE</scope>
</reference>
<protein>
    <submittedName>
        <fullName evidence="3">Reverse transcriptase domain-containing protein</fullName>
    </submittedName>
</protein>
<dbReference type="Proteomes" id="UP001151760">
    <property type="component" value="Unassembled WGS sequence"/>
</dbReference>
<dbReference type="EMBL" id="BQNB010018454">
    <property type="protein sequence ID" value="GJT74589.1"/>
    <property type="molecule type" value="Genomic_DNA"/>
</dbReference>
<name>A0ABQ5GGE5_9ASTR</name>
<feature type="compositionally biased region" description="Acidic residues" evidence="1">
    <location>
        <begin position="546"/>
        <end position="558"/>
    </location>
</feature>
<gene>
    <name evidence="3" type="ORF">Tco_1041314</name>
</gene>
<feature type="region of interest" description="Disordered" evidence="1">
    <location>
        <begin position="285"/>
        <end position="312"/>
    </location>
</feature>